<dbReference type="RefSeq" id="WP_146522850.1">
    <property type="nucleotide sequence ID" value="NZ_CP151726.1"/>
</dbReference>
<dbReference type="SUPFAM" id="SSF53300">
    <property type="entry name" value="vWA-like"/>
    <property type="match status" value="1"/>
</dbReference>
<dbReference type="PANTHER" id="PTHR37947:SF1">
    <property type="entry name" value="BLL2462 PROTEIN"/>
    <property type="match status" value="1"/>
</dbReference>
<name>A0A5C6A4B3_9BACT</name>
<dbReference type="Pfam" id="PF07090">
    <property type="entry name" value="GATase1_like"/>
    <property type="match status" value="1"/>
</dbReference>
<proteinExistence type="predicted"/>
<protein>
    <recommendedName>
        <fullName evidence="6">Glutamine amidotransferase domain-containing protein</fullName>
    </recommendedName>
</protein>
<evidence type="ECO:0000313" key="4">
    <source>
        <dbReference type="EMBL" id="TWT93223.1"/>
    </source>
</evidence>
<keyword evidence="1" id="KW-1133">Transmembrane helix</keyword>
<feature type="transmembrane region" description="Helical" evidence="1">
    <location>
        <begin position="755"/>
        <end position="774"/>
    </location>
</feature>
<dbReference type="SUPFAM" id="SSF52317">
    <property type="entry name" value="Class I glutamine amidotransferase-like"/>
    <property type="match status" value="1"/>
</dbReference>
<evidence type="ECO:0000313" key="5">
    <source>
        <dbReference type="Proteomes" id="UP000320176"/>
    </source>
</evidence>
<gene>
    <name evidence="4" type="ORF">Pla52n_58800</name>
</gene>
<dbReference type="Gene3D" id="3.40.50.880">
    <property type="match status" value="1"/>
</dbReference>
<dbReference type="InterPro" id="IPR036465">
    <property type="entry name" value="vWFA_dom_sf"/>
</dbReference>
<dbReference type="Gene3D" id="3.40.50.410">
    <property type="entry name" value="von Willebrand factor, type A domain"/>
    <property type="match status" value="1"/>
</dbReference>
<dbReference type="Proteomes" id="UP000320176">
    <property type="component" value="Unassembled WGS sequence"/>
</dbReference>
<keyword evidence="1" id="KW-0812">Transmembrane</keyword>
<evidence type="ECO:0008006" key="6">
    <source>
        <dbReference type="Google" id="ProtNLM"/>
    </source>
</evidence>
<dbReference type="InterPro" id="IPR010768">
    <property type="entry name" value="GATase1-like"/>
</dbReference>
<organism evidence="4 5">
    <name type="scientific">Stieleria varia</name>
    <dbReference type="NCBI Taxonomy" id="2528005"/>
    <lineage>
        <taxon>Bacteria</taxon>
        <taxon>Pseudomonadati</taxon>
        <taxon>Planctomycetota</taxon>
        <taxon>Planctomycetia</taxon>
        <taxon>Pirellulales</taxon>
        <taxon>Pirellulaceae</taxon>
        <taxon>Stieleria</taxon>
    </lineage>
</organism>
<evidence type="ECO:0000259" key="3">
    <source>
        <dbReference type="Pfam" id="PF13519"/>
    </source>
</evidence>
<evidence type="ECO:0000259" key="2">
    <source>
        <dbReference type="Pfam" id="PF07090"/>
    </source>
</evidence>
<dbReference type="InterPro" id="IPR029062">
    <property type="entry name" value="Class_I_gatase-like"/>
</dbReference>
<comment type="caution">
    <text evidence="4">The sequence shown here is derived from an EMBL/GenBank/DDBJ whole genome shotgun (WGS) entry which is preliminary data.</text>
</comment>
<dbReference type="InterPro" id="IPR002035">
    <property type="entry name" value="VWF_A"/>
</dbReference>
<feature type="transmembrane region" description="Helical" evidence="1">
    <location>
        <begin position="12"/>
        <end position="30"/>
    </location>
</feature>
<feature type="domain" description="VWFA" evidence="3">
    <location>
        <begin position="75"/>
        <end position="184"/>
    </location>
</feature>
<feature type="transmembrane region" description="Helical" evidence="1">
    <location>
        <begin position="42"/>
        <end position="59"/>
    </location>
</feature>
<accession>A0A5C6A4B3</accession>
<sequence>MTHFALEPLYGSLLVTIVCAIVVVAVIAWVTPPTPKPEQRRWLIGLRGLAALVLLLAAFRPSLIRTDNRPADATLVVAADVSKSMTLADGDGGDRWTTQQQAWQALASGLAAMDESLNVQWLTYDGSAEPLLQSSTPEQTIAAGEALQAIQPDGDATDLGAALEAAIAAAAGQPMAGVILMGDGTQTAKRDGAAAAQAASRGAQSSAEILNSLGVPFWTVPIGPPAGDTGSRDVAVDAMPEVFQLFSGNQFDVTFQLSLRGLANTEVPLKVTWIASDGSETVAAERTRATQRANDVLGVTIPLTAPKPGAYRLKVAAENQSGEWVTSNNSQTAFAEVREGGGRVFYAEGAQRPEQTFLSRALRGFPDLQLQYQWIHTNQKWPVDLGNVFAPNQYDIYILGDLDATALGTDQLQKLRDRVADGGALVTLGGFQTYGTGGYATSPLADVLPVRMDASRRRANFSIGSIPTDSPGQLTDPVEIVFAKQHPITDLGGDDPATVWSQLSPLSGANRLLGPRVAAGVQVLLQTPEGQPLLTVGEFGSGRVTSLAFDETHRWWRQGNSEAHRRFWRQLMLWLMSREESGADKVIVKMDSRRFETKATPEFTASVTALTEDQPRETLIAEILAESSTETNSVSTDAQTVPTTSIVSATSVAAVSGKIPELEPGFYRLRVKPADPASKIQPGELAFQVIEASRELSRPMADPLYMKQLADLTADHGGGAYRADQMEQLLEQIAARRKKAEAPVVDRYRLGDGPLSGWIVFTLFAAALSTEWYLRRRWGMA</sequence>
<dbReference type="Pfam" id="PF13519">
    <property type="entry name" value="VWA_2"/>
    <property type="match status" value="1"/>
</dbReference>
<dbReference type="EMBL" id="SJPN01000009">
    <property type="protein sequence ID" value="TWT93223.1"/>
    <property type="molecule type" value="Genomic_DNA"/>
</dbReference>
<feature type="domain" description="Putative glutamine amidotransferase" evidence="2">
    <location>
        <begin position="409"/>
        <end position="576"/>
    </location>
</feature>
<dbReference type="AlphaFoldDB" id="A0A5C6A4B3"/>
<evidence type="ECO:0000256" key="1">
    <source>
        <dbReference type="SAM" id="Phobius"/>
    </source>
</evidence>
<keyword evidence="1" id="KW-0472">Membrane</keyword>
<keyword evidence="5" id="KW-1185">Reference proteome</keyword>
<dbReference type="OrthoDB" id="9781333at2"/>
<reference evidence="4 5" key="1">
    <citation type="submission" date="2019-02" db="EMBL/GenBank/DDBJ databases">
        <title>Deep-cultivation of Planctomycetes and their phenomic and genomic characterization uncovers novel biology.</title>
        <authorList>
            <person name="Wiegand S."/>
            <person name="Jogler M."/>
            <person name="Boedeker C."/>
            <person name="Pinto D."/>
            <person name="Vollmers J."/>
            <person name="Rivas-Marin E."/>
            <person name="Kohn T."/>
            <person name="Peeters S.H."/>
            <person name="Heuer A."/>
            <person name="Rast P."/>
            <person name="Oberbeckmann S."/>
            <person name="Bunk B."/>
            <person name="Jeske O."/>
            <person name="Meyerdierks A."/>
            <person name="Storesund J.E."/>
            <person name="Kallscheuer N."/>
            <person name="Luecker S."/>
            <person name="Lage O.M."/>
            <person name="Pohl T."/>
            <person name="Merkel B.J."/>
            <person name="Hornburger P."/>
            <person name="Mueller R.-W."/>
            <person name="Bruemmer F."/>
            <person name="Labrenz M."/>
            <person name="Spormann A.M."/>
            <person name="Op Den Camp H."/>
            <person name="Overmann J."/>
            <person name="Amann R."/>
            <person name="Jetten M.S.M."/>
            <person name="Mascher T."/>
            <person name="Medema M.H."/>
            <person name="Devos D.P."/>
            <person name="Kaster A.-K."/>
            <person name="Ovreas L."/>
            <person name="Rohde M."/>
            <person name="Galperin M.Y."/>
            <person name="Jogler C."/>
        </authorList>
    </citation>
    <scope>NUCLEOTIDE SEQUENCE [LARGE SCALE GENOMIC DNA]</scope>
    <source>
        <strain evidence="4 5">Pla52n</strain>
    </source>
</reference>
<dbReference type="PANTHER" id="PTHR37947">
    <property type="entry name" value="BLL2462 PROTEIN"/>
    <property type="match status" value="1"/>
</dbReference>